<dbReference type="InterPro" id="IPR001845">
    <property type="entry name" value="HTH_ArsR_DNA-bd_dom"/>
</dbReference>
<sequence length="113" mass="12640">MADLTQLKTEFTDLSDFLVALGDEKRQAIIIALLAENACHGLRVTDLTAVTELSRPAVSHHLKILKQAHLIKSRSEGTKNYYYLSHDIKEITALKQLLDHVTAIIETSGRETK</sequence>
<dbReference type="Proteomes" id="UP000321569">
    <property type="component" value="Unassembled WGS sequence"/>
</dbReference>
<dbReference type="RefSeq" id="WP_054747505.1">
    <property type="nucleotide sequence ID" value="NZ_BKAM01000088.1"/>
</dbReference>
<dbReference type="AlphaFoldDB" id="A0A512PQL5"/>
<evidence type="ECO:0000313" key="6">
    <source>
        <dbReference type="Proteomes" id="UP000321569"/>
    </source>
</evidence>
<dbReference type="InterPro" id="IPR011991">
    <property type="entry name" value="ArsR-like_HTH"/>
</dbReference>
<dbReference type="PRINTS" id="PR00778">
    <property type="entry name" value="HTHARSR"/>
</dbReference>
<keyword evidence="3" id="KW-0804">Transcription</keyword>
<dbReference type="Pfam" id="PF01022">
    <property type="entry name" value="HTH_5"/>
    <property type="match status" value="1"/>
</dbReference>
<reference evidence="5 6" key="1">
    <citation type="submission" date="2019-07" db="EMBL/GenBank/DDBJ databases">
        <title>Whole genome shotgun sequence of Lactobacillus rapi NBRC 109618.</title>
        <authorList>
            <person name="Hosoyama A."/>
            <person name="Uohara A."/>
            <person name="Ohji S."/>
            <person name="Ichikawa N."/>
        </authorList>
    </citation>
    <scope>NUCLEOTIDE SEQUENCE [LARGE SCALE GENOMIC DNA]</scope>
    <source>
        <strain evidence="5 6">NBRC 109618</strain>
    </source>
</reference>
<name>A0A512PQL5_9LACO</name>
<dbReference type="STRING" id="1423795.FD12_GL001317"/>
<dbReference type="SMART" id="SM00418">
    <property type="entry name" value="HTH_ARSR"/>
    <property type="match status" value="1"/>
</dbReference>
<dbReference type="NCBIfam" id="NF033788">
    <property type="entry name" value="HTH_metalloreg"/>
    <property type="match status" value="1"/>
</dbReference>
<protein>
    <submittedName>
        <fullName evidence="5">Transcriptional regulator</fullName>
    </submittedName>
</protein>
<dbReference type="GO" id="GO:0003700">
    <property type="term" value="F:DNA-binding transcription factor activity"/>
    <property type="evidence" value="ECO:0007669"/>
    <property type="project" value="InterPro"/>
</dbReference>
<dbReference type="InterPro" id="IPR036390">
    <property type="entry name" value="WH_DNA-bd_sf"/>
</dbReference>
<accession>A0A512PQL5</accession>
<evidence type="ECO:0000256" key="1">
    <source>
        <dbReference type="ARBA" id="ARBA00023015"/>
    </source>
</evidence>
<dbReference type="PROSITE" id="PS50987">
    <property type="entry name" value="HTH_ARSR_2"/>
    <property type="match status" value="1"/>
</dbReference>
<keyword evidence="1" id="KW-0805">Transcription regulation</keyword>
<dbReference type="PANTHER" id="PTHR43132:SF6">
    <property type="entry name" value="HTH-TYPE TRANSCRIPTIONAL REPRESSOR CZRA"/>
    <property type="match status" value="1"/>
</dbReference>
<gene>
    <name evidence="5" type="ORF">LRA02_23830</name>
</gene>
<dbReference type="OrthoDB" id="9798835at2"/>
<dbReference type="PANTHER" id="PTHR43132">
    <property type="entry name" value="ARSENICAL RESISTANCE OPERON REPRESSOR ARSR-RELATED"/>
    <property type="match status" value="1"/>
</dbReference>
<dbReference type="CDD" id="cd00090">
    <property type="entry name" value="HTH_ARSR"/>
    <property type="match status" value="1"/>
</dbReference>
<evidence type="ECO:0000313" key="5">
    <source>
        <dbReference type="EMBL" id="GEP73515.1"/>
    </source>
</evidence>
<dbReference type="Gene3D" id="1.10.10.10">
    <property type="entry name" value="Winged helix-like DNA-binding domain superfamily/Winged helix DNA-binding domain"/>
    <property type="match status" value="1"/>
</dbReference>
<comment type="caution">
    <text evidence="5">The sequence shown here is derived from an EMBL/GenBank/DDBJ whole genome shotgun (WGS) entry which is preliminary data.</text>
</comment>
<dbReference type="SUPFAM" id="SSF46785">
    <property type="entry name" value="Winged helix' DNA-binding domain"/>
    <property type="match status" value="1"/>
</dbReference>
<proteinExistence type="predicted"/>
<keyword evidence="2" id="KW-0238">DNA-binding</keyword>
<evidence type="ECO:0000259" key="4">
    <source>
        <dbReference type="PROSITE" id="PS50987"/>
    </source>
</evidence>
<dbReference type="GO" id="GO:0003677">
    <property type="term" value="F:DNA binding"/>
    <property type="evidence" value="ECO:0007669"/>
    <property type="project" value="UniProtKB-KW"/>
</dbReference>
<evidence type="ECO:0000256" key="2">
    <source>
        <dbReference type="ARBA" id="ARBA00023125"/>
    </source>
</evidence>
<dbReference type="InterPro" id="IPR036388">
    <property type="entry name" value="WH-like_DNA-bd_sf"/>
</dbReference>
<evidence type="ECO:0000256" key="3">
    <source>
        <dbReference type="ARBA" id="ARBA00023163"/>
    </source>
</evidence>
<feature type="domain" description="HTH arsR-type" evidence="4">
    <location>
        <begin position="7"/>
        <end position="113"/>
    </location>
</feature>
<organism evidence="5 6">
    <name type="scientific">Lentilactobacillus rapi</name>
    <dbReference type="NCBI Taxonomy" id="481723"/>
    <lineage>
        <taxon>Bacteria</taxon>
        <taxon>Bacillati</taxon>
        <taxon>Bacillota</taxon>
        <taxon>Bacilli</taxon>
        <taxon>Lactobacillales</taxon>
        <taxon>Lactobacillaceae</taxon>
        <taxon>Lentilactobacillus</taxon>
    </lineage>
</organism>
<dbReference type="InterPro" id="IPR051011">
    <property type="entry name" value="Metal_resp_trans_reg"/>
</dbReference>
<dbReference type="EMBL" id="BKAM01000088">
    <property type="protein sequence ID" value="GEP73515.1"/>
    <property type="molecule type" value="Genomic_DNA"/>
</dbReference>